<dbReference type="GO" id="GO:0003700">
    <property type="term" value="F:DNA-binding transcription factor activity"/>
    <property type="evidence" value="ECO:0007669"/>
    <property type="project" value="InterPro"/>
</dbReference>
<dbReference type="InterPro" id="IPR036390">
    <property type="entry name" value="WH_DNA-bd_sf"/>
</dbReference>
<dbReference type="AlphaFoldDB" id="A0A1H3KS11"/>
<dbReference type="InterPro" id="IPR036388">
    <property type="entry name" value="WH-like_DNA-bd_sf"/>
</dbReference>
<dbReference type="SMART" id="SM00346">
    <property type="entry name" value="HTH_ICLR"/>
    <property type="match status" value="1"/>
</dbReference>
<dbReference type="Proteomes" id="UP000199170">
    <property type="component" value="Unassembled WGS sequence"/>
</dbReference>
<dbReference type="Gene3D" id="1.10.10.10">
    <property type="entry name" value="Winged helix-like DNA-binding domain superfamily/Winged helix DNA-binding domain"/>
    <property type="match status" value="1"/>
</dbReference>
<keyword evidence="2" id="KW-0238">DNA-binding</keyword>
<dbReference type="GO" id="GO:0003677">
    <property type="term" value="F:DNA binding"/>
    <property type="evidence" value="ECO:0007669"/>
    <property type="project" value="UniProtKB-KW"/>
</dbReference>
<evidence type="ECO:0000259" key="5">
    <source>
        <dbReference type="PROSITE" id="PS51078"/>
    </source>
</evidence>
<dbReference type="InterPro" id="IPR050707">
    <property type="entry name" value="HTH_MetabolicPath_Reg"/>
</dbReference>
<evidence type="ECO:0000256" key="2">
    <source>
        <dbReference type="ARBA" id="ARBA00023125"/>
    </source>
</evidence>
<feature type="domain" description="HTH iclR-type" evidence="4">
    <location>
        <begin position="12"/>
        <end position="71"/>
    </location>
</feature>
<dbReference type="PROSITE" id="PS51077">
    <property type="entry name" value="HTH_ICLR"/>
    <property type="match status" value="1"/>
</dbReference>
<dbReference type="Pfam" id="PF09339">
    <property type="entry name" value="HTH_IclR"/>
    <property type="match status" value="1"/>
</dbReference>
<reference evidence="7" key="1">
    <citation type="submission" date="2016-10" db="EMBL/GenBank/DDBJ databases">
        <authorList>
            <person name="Varghese N."/>
            <person name="Submissions S."/>
        </authorList>
    </citation>
    <scope>NUCLEOTIDE SEQUENCE [LARGE SCALE GENOMIC DNA]</scope>
    <source>
        <strain evidence="7">CGMCC 1.10118</strain>
    </source>
</reference>
<dbReference type="InterPro" id="IPR014757">
    <property type="entry name" value="Tscrpt_reg_IclR_C"/>
</dbReference>
<organism evidence="6 7">
    <name type="scientific">Halobellus clavatus</name>
    <dbReference type="NCBI Taxonomy" id="660517"/>
    <lineage>
        <taxon>Archaea</taxon>
        <taxon>Methanobacteriati</taxon>
        <taxon>Methanobacteriota</taxon>
        <taxon>Stenosarchaea group</taxon>
        <taxon>Halobacteria</taxon>
        <taxon>Halobacteriales</taxon>
        <taxon>Haloferacaceae</taxon>
        <taxon>Halobellus</taxon>
    </lineage>
</organism>
<keyword evidence="7" id="KW-1185">Reference proteome</keyword>
<sequence length="256" mass="28647">MDSSASEPNAPVKTAQTTFQIVEALKSLDGATLTELSDHLDIPKSSAHNYLRTLEHLGYVVERDQVYEVSLRFLDLGGYARSRERLYSIALPEMERLAETTGEYANLLVEEQGLGVFLARERGENAVSLDSYAGQSVKLHTTALGKTILAYLPDERVEEIIERHGLPRKTEHTITDRSDLFETLTAIREREHAYDREERIKGLNCVAVPILSDDDIAGSLSVSGPVSRMDEDRIESEILPELRRAANIIELNQTHS</sequence>
<evidence type="ECO:0000259" key="4">
    <source>
        <dbReference type="PROSITE" id="PS51077"/>
    </source>
</evidence>
<dbReference type="RefSeq" id="WP_089769816.1">
    <property type="nucleotide sequence ID" value="NZ_FNPB01000021.1"/>
</dbReference>
<dbReference type="PANTHER" id="PTHR30136:SF35">
    <property type="entry name" value="HTH-TYPE TRANSCRIPTIONAL REGULATOR RV1719"/>
    <property type="match status" value="1"/>
</dbReference>
<dbReference type="InterPro" id="IPR005471">
    <property type="entry name" value="Tscrpt_reg_IclR_N"/>
</dbReference>
<dbReference type="Pfam" id="PF01614">
    <property type="entry name" value="IclR_C"/>
    <property type="match status" value="1"/>
</dbReference>
<dbReference type="OrthoDB" id="14763at2157"/>
<dbReference type="InterPro" id="IPR001845">
    <property type="entry name" value="HTH_ArsR_DNA-bd_dom"/>
</dbReference>
<dbReference type="InterPro" id="IPR029016">
    <property type="entry name" value="GAF-like_dom_sf"/>
</dbReference>
<accession>A0A1H3KS11</accession>
<feature type="domain" description="IclR-ED" evidence="5">
    <location>
        <begin position="72"/>
        <end position="255"/>
    </location>
</feature>
<dbReference type="GO" id="GO:0045892">
    <property type="term" value="P:negative regulation of DNA-templated transcription"/>
    <property type="evidence" value="ECO:0007669"/>
    <property type="project" value="TreeGrafter"/>
</dbReference>
<name>A0A1H3KS11_9EURY</name>
<dbReference type="PROSITE" id="PS51078">
    <property type="entry name" value="ICLR_ED"/>
    <property type="match status" value="1"/>
</dbReference>
<dbReference type="SUPFAM" id="SSF46785">
    <property type="entry name" value="Winged helix' DNA-binding domain"/>
    <property type="match status" value="1"/>
</dbReference>
<proteinExistence type="predicted"/>
<keyword evidence="3" id="KW-0804">Transcription</keyword>
<protein>
    <submittedName>
        <fullName evidence="6">Transcriptional regulator, IclR family</fullName>
    </submittedName>
</protein>
<evidence type="ECO:0000313" key="7">
    <source>
        <dbReference type="Proteomes" id="UP000199170"/>
    </source>
</evidence>
<evidence type="ECO:0000256" key="3">
    <source>
        <dbReference type="ARBA" id="ARBA00023163"/>
    </source>
</evidence>
<dbReference type="EMBL" id="FNPB01000021">
    <property type="protein sequence ID" value="SDY54435.1"/>
    <property type="molecule type" value="Genomic_DNA"/>
</dbReference>
<dbReference type="PANTHER" id="PTHR30136">
    <property type="entry name" value="HELIX-TURN-HELIX TRANSCRIPTIONAL REGULATOR, ICLR FAMILY"/>
    <property type="match status" value="1"/>
</dbReference>
<keyword evidence="1" id="KW-0805">Transcription regulation</keyword>
<dbReference type="SUPFAM" id="SSF55781">
    <property type="entry name" value="GAF domain-like"/>
    <property type="match status" value="1"/>
</dbReference>
<dbReference type="Gene3D" id="3.30.450.40">
    <property type="match status" value="1"/>
</dbReference>
<evidence type="ECO:0000313" key="6">
    <source>
        <dbReference type="EMBL" id="SDY54435.1"/>
    </source>
</evidence>
<gene>
    <name evidence="6" type="ORF">SAMN04487946_12123</name>
</gene>
<evidence type="ECO:0000256" key="1">
    <source>
        <dbReference type="ARBA" id="ARBA00023015"/>
    </source>
</evidence>
<dbReference type="SMART" id="SM00418">
    <property type="entry name" value="HTH_ARSR"/>
    <property type="match status" value="1"/>
</dbReference>